<keyword evidence="2" id="KW-1185">Reference proteome</keyword>
<dbReference type="EMBL" id="CP053069">
    <property type="protein sequence ID" value="QJR11353.1"/>
    <property type="molecule type" value="Genomic_DNA"/>
</dbReference>
<sequence length="52" mass="5693">METERTPPEFRMRLESRLLFAAALLAILIALMAGHNRAIAQDLRCAALAGTP</sequence>
<protein>
    <submittedName>
        <fullName evidence="1">Uncharacterized protein</fullName>
    </submittedName>
</protein>
<dbReference type="AlphaFoldDB" id="A0A6M4GY85"/>
<accession>A0A6M4GY85</accession>
<dbReference type="Proteomes" id="UP000501534">
    <property type="component" value="Chromosome"/>
</dbReference>
<reference evidence="1 2" key="1">
    <citation type="submission" date="2020-04" db="EMBL/GenBank/DDBJ databases">
        <title>Usitatibacter rugosus gen. nov., sp. nov. and Usitatibacter palustris sp. nov., novel members of Usitatibacteraceae fam. nov. within the order Nitrosomonadales isolated from soil.</title>
        <authorList>
            <person name="Huber K.J."/>
            <person name="Neumann-Schaal M."/>
            <person name="Geppert A."/>
            <person name="Luckner M."/>
            <person name="Wanner G."/>
            <person name="Overmann J."/>
        </authorList>
    </citation>
    <scope>NUCLEOTIDE SEQUENCE [LARGE SCALE GENOMIC DNA]</scope>
    <source>
        <strain evidence="1 2">0125_3</strain>
    </source>
</reference>
<evidence type="ECO:0000313" key="1">
    <source>
        <dbReference type="EMBL" id="QJR11353.1"/>
    </source>
</evidence>
<organism evidence="1 2">
    <name type="scientific">Usitatibacter rugosus</name>
    <dbReference type="NCBI Taxonomy" id="2732067"/>
    <lineage>
        <taxon>Bacteria</taxon>
        <taxon>Pseudomonadati</taxon>
        <taxon>Pseudomonadota</taxon>
        <taxon>Betaproteobacteria</taxon>
        <taxon>Nitrosomonadales</taxon>
        <taxon>Usitatibacteraceae</taxon>
        <taxon>Usitatibacter</taxon>
    </lineage>
</organism>
<dbReference type="KEGG" id="uru:DSM104443_02428"/>
<name>A0A6M4GY85_9PROT</name>
<gene>
    <name evidence="1" type="ORF">DSM104443_02428</name>
</gene>
<evidence type="ECO:0000313" key="2">
    <source>
        <dbReference type="Proteomes" id="UP000501534"/>
    </source>
</evidence>
<dbReference type="RefSeq" id="WP_171092632.1">
    <property type="nucleotide sequence ID" value="NZ_CP053069.1"/>
</dbReference>
<proteinExistence type="predicted"/>